<protein>
    <submittedName>
        <fullName evidence="2">Uncharacterized protein</fullName>
    </submittedName>
</protein>
<proteinExistence type="predicted"/>
<feature type="transmembrane region" description="Helical" evidence="1">
    <location>
        <begin position="296"/>
        <end position="313"/>
    </location>
</feature>
<dbReference type="EMBL" id="JAGKLY010000001">
    <property type="protein sequence ID" value="MBQ0266761.1"/>
    <property type="molecule type" value="Genomic_DNA"/>
</dbReference>
<reference evidence="2" key="1">
    <citation type="submission" date="2021-03" db="EMBL/GenBank/DDBJ databases">
        <authorList>
            <person name="Stanton E."/>
        </authorList>
    </citation>
    <scope>NUCLEOTIDE SEQUENCE</scope>
    <source>
        <strain evidence="2">2020EL-00113</strain>
    </source>
</reference>
<dbReference type="Proteomes" id="UP000674270">
    <property type="component" value="Unassembled WGS sequence"/>
</dbReference>
<dbReference type="AlphaFoldDB" id="A0A8I2ACA7"/>
<gene>
    <name evidence="2" type="ORF">J7T18_00410</name>
</gene>
<keyword evidence="1" id="KW-1133">Transmembrane helix</keyword>
<sequence length="394" mass="46072">MNSNFLSEHFDNIKKILSKTNEAEFVSLASLLMRNSFNEIKDSHDLLRKLYIYIIDVVNCIDESRNTMEKLCIVSNRYEYRHNGDIENDAEYLIFSYMVLIRFLIEYMYRNSDSFYIERITYSIDDYHEMDIVFKNILDNGNRFLYSYVKNIYISKIIQEDFLDMKKRIGNLSSLEDKIDIAISKSEEISNKYSQLQNIDSEYFEEFRAKLTKASKELESGILAKVKIIEDLDEKVNKTNDNLTLKGLSGAYCELSATKTDEKNNALRVLILSIISVLTPLSIRIVTLFQGIDYDIYEYILTGTATLIFIYYFRVALMNYNSIKTELNQINLRTTLCKFIQGYVEFSQRNNNHESLSKFERLIFSNIIPDDKNIPATLDGMEQLAKLIEALKIK</sequence>
<feature type="transmembrane region" description="Helical" evidence="1">
    <location>
        <begin position="269"/>
        <end position="290"/>
    </location>
</feature>
<evidence type="ECO:0000313" key="2">
    <source>
        <dbReference type="EMBL" id="MBQ0266761.1"/>
    </source>
</evidence>
<comment type="caution">
    <text evidence="2">The sequence shown here is derived from an EMBL/GenBank/DDBJ whole genome shotgun (WGS) entry which is preliminary data.</text>
</comment>
<name>A0A8I2ACA7_9GAMM</name>
<keyword evidence="1" id="KW-0472">Membrane</keyword>
<accession>A0A8I2ACA7</accession>
<dbReference type="RefSeq" id="WP_210847893.1">
    <property type="nucleotide sequence ID" value="NZ_JAGKLY010000001.1"/>
</dbReference>
<evidence type="ECO:0000313" key="3">
    <source>
        <dbReference type="Proteomes" id="UP000674270"/>
    </source>
</evidence>
<organism evidence="2 3">
    <name type="scientific">Providencia huaxiensis</name>
    <dbReference type="NCBI Taxonomy" id="2027290"/>
    <lineage>
        <taxon>Bacteria</taxon>
        <taxon>Pseudomonadati</taxon>
        <taxon>Pseudomonadota</taxon>
        <taxon>Gammaproteobacteria</taxon>
        <taxon>Enterobacterales</taxon>
        <taxon>Morganellaceae</taxon>
        <taxon>Providencia</taxon>
    </lineage>
</organism>
<evidence type="ECO:0000256" key="1">
    <source>
        <dbReference type="SAM" id="Phobius"/>
    </source>
</evidence>
<keyword evidence="1" id="KW-0812">Transmembrane</keyword>